<comment type="caution">
    <text evidence="2">The sequence shown here is derived from an EMBL/GenBank/DDBJ whole genome shotgun (WGS) entry which is preliminary data.</text>
</comment>
<proteinExistence type="predicted"/>
<name>A0ABT8VW73_9GAMM</name>
<evidence type="ECO:0000313" key="3">
    <source>
        <dbReference type="Proteomes" id="UP001168640"/>
    </source>
</evidence>
<evidence type="ECO:0000256" key="1">
    <source>
        <dbReference type="SAM" id="Coils"/>
    </source>
</evidence>
<protein>
    <submittedName>
        <fullName evidence="2">SOS cell division inhibitor</fullName>
    </submittedName>
</protein>
<reference evidence="2" key="1">
    <citation type="submission" date="2023-07" db="EMBL/GenBank/DDBJ databases">
        <title>Marinobacter sp. chi1 genome sequencing and assembly.</title>
        <authorList>
            <person name="Park S."/>
        </authorList>
    </citation>
    <scope>NUCLEOTIDE SEQUENCE</scope>
    <source>
        <strain evidence="2">Chi1</strain>
    </source>
</reference>
<dbReference type="EMBL" id="JAUMIS010000001">
    <property type="protein sequence ID" value="MDO3720244.1"/>
    <property type="molecule type" value="Genomic_DNA"/>
</dbReference>
<keyword evidence="3" id="KW-1185">Reference proteome</keyword>
<sequence length="109" mass="11811">MSSPQELLDTVDRLLADLSGALGEGNWERLGTLNADIKPSVGPMMTAMESGALSVADVQLRLEELQQLVGAIEESAQRARKETQDALNAVNRNRDVARAYQNISSVCLK</sequence>
<accession>A0ABT8VW73</accession>
<organism evidence="2 3">
    <name type="scientific">Marinobacter suaedae</name>
    <dbReference type="NCBI Taxonomy" id="3057675"/>
    <lineage>
        <taxon>Bacteria</taxon>
        <taxon>Pseudomonadati</taxon>
        <taxon>Pseudomonadota</taxon>
        <taxon>Gammaproteobacteria</taxon>
        <taxon>Pseudomonadales</taxon>
        <taxon>Marinobacteraceae</taxon>
        <taxon>Marinobacter</taxon>
    </lineage>
</organism>
<dbReference type="Proteomes" id="UP001168640">
    <property type="component" value="Unassembled WGS sequence"/>
</dbReference>
<dbReference type="Gene3D" id="1.20.58.380">
    <property type="entry name" value="Flagellar protein flit"/>
    <property type="match status" value="1"/>
</dbReference>
<evidence type="ECO:0000313" key="2">
    <source>
        <dbReference type="EMBL" id="MDO3720244.1"/>
    </source>
</evidence>
<keyword evidence="1" id="KW-0175">Coiled coil</keyword>
<feature type="coiled-coil region" evidence="1">
    <location>
        <begin position="55"/>
        <end position="93"/>
    </location>
</feature>
<gene>
    <name evidence="2" type="ORF">QVZ43_00825</name>
</gene>
<dbReference type="RefSeq" id="WP_302908498.1">
    <property type="nucleotide sequence ID" value="NZ_JAUMIS010000001.1"/>
</dbReference>